<dbReference type="Proteomes" id="UP000821845">
    <property type="component" value="Chromosome 1"/>
</dbReference>
<keyword evidence="2" id="KW-1185">Reference proteome</keyword>
<protein>
    <submittedName>
        <fullName evidence="1">Uncharacterized protein</fullName>
    </submittedName>
</protein>
<evidence type="ECO:0000313" key="1">
    <source>
        <dbReference type="EMBL" id="KAH6945340.1"/>
    </source>
</evidence>
<accession>A0ACB7TEI1</accession>
<comment type="caution">
    <text evidence="1">The sequence shown here is derived from an EMBL/GenBank/DDBJ whole genome shotgun (WGS) entry which is preliminary data.</text>
</comment>
<organism evidence="1 2">
    <name type="scientific">Hyalomma asiaticum</name>
    <name type="common">Tick</name>
    <dbReference type="NCBI Taxonomy" id="266040"/>
    <lineage>
        <taxon>Eukaryota</taxon>
        <taxon>Metazoa</taxon>
        <taxon>Ecdysozoa</taxon>
        <taxon>Arthropoda</taxon>
        <taxon>Chelicerata</taxon>
        <taxon>Arachnida</taxon>
        <taxon>Acari</taxon>
        <taxon>Parasitiformes</taxon>
        <taxon>Ixodida</taxon>
        <taxon>Ixodoidea</taxon>
        <taxon>Ixodidae</taxon>
        <taxon>Hyalomminae</taxon>
        <taxon>Hyalomma</taxon>
    </lineage>
</organism>
<gene>
    <name evidence="1" type="ORF">HPB50_007904</name>
</gene>
<proteinExistence type="predicted"/>
<name>A0ACB7TEI1_HYAAI</name>
<reference evidence="1" key="1">
    <citation type="submission" date="2020-05" db="EMBL/GenBank/DDBJ databases">
        <title>Large-scale comparative analyses of tick genomes elucidate their genetic diversity and vector capacities.</title>
        <authorList>
            <person name="Jia N."/>
            <person name="Wang J."/>
            <person name="Shi W."/>
            <person name="Du L."/>
            <person name="Sun Y."/>
            <person name="Zhan W."/>
            <person name="Jiang J."/>
            <person name="Wang Q."/>
            <person name="Zhang B."/>
            <person name="Ji P."/>
            <person name="Sakyi L.B."/>
            <person name="Cui X."/>
            <person name="Yuan T."/>
            <person name="Jiang B."/>
            <person name="Yang W."/>
            <person name="Lam T.T.-Y."/>
            <person name="Chang Q."/>
            <person name="Ding S."/>
            <person name="Wang X."/>
            <person name="Zhu J."/>
            <person name="Ruan X."/>
            <person name="Zhao L."/>
            <person name="Wei J."/>
            <person name="Que T."/>
            <person name="Du C."/>
            <person name="Cheng J."/>
            <person name="Dai P."/>
            <person name="Han X."/>
            <person name="Huang E."/>
            <person name="Gao Y."/>
            <person name="Liu J."/>
            <person name="Shao H."/>
            <person name="Ye R."/>
            <person name="Li L."/>
            <person name="Wei W."/>
            <person name="Wang X."/>
            <person name="Wang C."/>
            <person name="Yang T."/>
            <person name="Huo Q."/>
            <person name="Li W."/>
            <person name="Guo W."/>
            <person name="Chen H."/>
            <person name="Zhou L."/>
            <person name="Ni X."/>
            <person name="Tian J."/>
            <person name="Zhou Y."/>
            <person name="Sheng Y."/>
            <person name="Liu T."/>
            <person name="Pan Y."/>
            <person name="Xia L."/>
            <person name="Li J."/>
            <person name="Zhao F."/>
            <person name="Cao W."/>
        </authorList>
    </citation>
    <scope>NUCLEOTIDE SEQUENCE</scope>
    <source>
        <strain evidence="1">Hyas-2018</strain>
    </source>
</reference>
<dbReference type="EMBL" id="CM023481">
    <property type="protein sequence ID" value="KAH6945340.1"/>
    <property type="molecule type" value="Genomic_DNA"/>
</dbReference>
<sequence>MRDLNECEKGIRCVAHEIVPERSLSLREQEQVSRCFNPSANAVQCTLEEPPRSEHQVPDTGSEANTSLEGEGEEEQDAQVLEPQATNSMSGLEQGQLESQNSVVEDVIEDSERLGPVTEISSAEEQKRDESLADAWRQAKERSHGMVIDGQLLYHREQLDGNIEMAPQAVVLRPGFCGCAGK</sequence>
<evidence type="ECO:0000313" key="2">
    <source>
        <dbReference type="Proteomes" id="UP000821845"/>
    </source>
</evidence>